<dbReference type="AlphaFoldDB" id="A0AAV2GDT0"/>
<keyword evidence="2" id="KW-1185">Reference proteome</keyword>
<evidence type="ECO:0000313" key="1">
    <source>
        <dbReference type="EMBL" id="CAL1408586.1"/>
    </source>
</evidence>
<dbReference type="EMBL" id="OZ034821">
    <property type="protein sequence ID" value="CAL1408586.1"/>
    <property type="molecule type" value="Genomic_DNA"/>
</dbReference>
<organism evidence="1 2">
    <name type="scientific">Linum trigynum</name>
    <dbReference type="NCBI Taxonomy" id="586398"/>
    <lineage>
        <taxon>Eukaryota</taxon>
        <taxon>Viridiplantae</taxon>
        <taxon>Streptophyta</taxon>
        <taxon>Embryophyta</taxon>
        <taxon>Tracheophyta</taxon>
        <taxon>Spermatophyta</taxon>
        <taxon>Magnoliopsida</taxon>
        <taxon>eudicotyledons</taxon>
        <taxon>Gunneridae</taxon>
        <taxon>Pentapetalae</taxon>
        <taxon>rosids</taxon>
        <taxon>fabids</taxon>
        <taxon>Malpighiales</taxon>
        <taxon>Linaceae</taxon>
        <taxon>Linum</taxon>
    </lineage>
</organism>
<proteinExistence type="predicted"/>
<reference evidence="1 2" key="1">
    <citation type="submission" date="2024-04" db="EMBL/GenBank/DDBJ databases">
        <authorList>
            <person name="Fracassetti M."/>
        </authorList>
    </citation>
    <scope>NUCLEOTIDE SEQUENCE [LARGE SCALE GENOMIC DNA]</scope>
</reference>
<evidence type="ECO:0000313" key="2">
    <source>
        <dbReference type="Proteomes" id="UP001497516"/>
    </source>
</evidence>
<name>A0AAV2GDT0_9ROSI</name>
<dbReference type="Proteomes" id="UP001497516">
    <property type="component" value="Chromosome 8"/>
</dbReference>
<protein>
    <submittedName>
        <fullName evidence="1">Uncharacterized protein</fullName>
    </submittedName>
</protein>
<accession>A0AAV2GDT0</accession>
<sequence length="87" mass="9555">MTIVKYPPPCDVDLIDAPLNGEINVTVKCPPPDDVDLIDAPLNGEINVTVKCPPPDDVDLIDAPLTSNQHDRYYDSHVSKLRSNECV</sequence>
<gene>
    <name evidence="1" type="ORF">LTRI10_LOCUS48167</name>
</gene>